<evidence type="ECO:0000256" key="1">
    <source>
        <dbReference type="SAM" id="Phobius"/>
    </source>
</evidence>
<gene>
    <name evidence="2" type="ORF">CON65_21045</name>
</gene>
<keyword evidence="1" id="KW-0812">Transmembrane</keyword>
<sequence>MLAAVSLIGGTLLLKNLELAEPLVHSWVQSMGGNIDTATYNVVLNNYVNNFRVLGGIIFGVGFFFFIYSLFFTKK</sequence>
<organism evidence="2 3">
    <name type="scientific">Bacillus pseudomycoides</name>
    <dbReference type="NCBI Taxonomy" id="64104"/>
    <lineage>
        <taxon>Bacteria</taxon>
        <taxon>Bacillati</taxon>
        <taxon>Bacillota</taxon>
        <taxon>Bacilli</taxon>
        <taxon>Bacillales</taxon>
        <taxon>Bacillaceae</taxon>
        <taxon>Bacillus</taxon>
        <taxon>Bacillus cereus group</taxon>
    </lineage>
</organism>
<reference evidence="2 3" key="1">
    <citation type="submission" date="2017-09" db="EMBL/GenBank/DDBJ databases">
        <title>Large-scale bioinformatics analysis of Bacillus genomes uncovers conserved roles of natural products in bacterial physiology.</title>
        <authorList>
            <consortium name="Agbiome Team Llc"/>
            <person name="Bleich R.M."/>
            <person name="Grubbs K.J."/>
            <person name="Santa Maria K.C."/>
            <person name="Allen S.E."/>
            <person name="Farag S."/>
            <person name="Shank E.A."/>
            <person name="Bowers A."/>
        </authorList>
    </citation>
    <scope>NUCLEOTIDE SEQUENCE [LARGE SCALE GENOMIC DNA]</scope>
    <source>
        <strain evidence="2 3">AFS092012</strain>
    </source>
</reference>
<keyword evidence="1" id="KW-0472">Membrane</keyword>
<accession>A0AA91V8Z4</accession>
<keyword evidence="1" id="KW-1133">Transmembrane helix</keyword>
<name>A0AA91V8Z4_9BACI</name>
<evidence type="ECO:0000313" key="3">
    <source>
        <dbReference type="Proteomes" id="UP000221020"/>
    </source>
</evidence>
<feature type="transmembrane region" description="Helical" evidence="1">
    <location>
        <begin position="53"/>
        <end position="72"/>
    </location>
</feature>
<dbReference type="AlphaFoldDB" id="A0AA91V8Z4"/>
<comment type="caution">
    <text evidence="2">The sequence shown here is derived from an EMBL/GenBank/DDBJ whole genome shotgun (WGS) entry which is preliminary data.</text>
</comment>
<proteinExistence type="predicted"/>
<dbReference type="EMBL" id="NVOR01000100">
    <property type="protein sequence ID" value="PED80746.1"/>
    <property type="molecule type" value="Genomic_DNA"/>
</dbReference>
<evidence type="ECO:0000313" key="2">
    <source>
        <dbReference type="EMBL" id="PED80746.1"/>
    </source>
</evidence>
<dbReference type="Proteomes" id="UP000221020">
    <property type="component" value="Unassembled WGS sequence"/>
</dbReference>
<protein>
    <submittedName>
        <fullName evidence="2">Uncharacterized protein</fullName>
    </submittedName>
</protein>